<comment type="function">
    <text evidence="8">Ligates lysine onto the cytidine present at position 34 of the AUA codon-specific tRNA(Ile) that contains the anticodon CAU, in an ATP-dependent manner. Cytidine is converted to lysidine, thus changing the amino acid specificity of the tRNA from methionine to isoleucine.</text>
</comment>
<dbReference type="PATRIC" id="fig|324602.8.peg.2312"/>
<dbReference type="KEGG" id="cau:Caur_2038"/>
<dbReference type="InterPro" id="IPR014729">
    <property type="entry name" value="Rossmann-like_a/b/a_fold"/>
</dbReference>
<dbReference type="SUPFAM" id="SSF52402">
    <property type="entry name" value="Adenine nucleotide alpha hydrolases-like"/>
    <property type="match status" value="1"/>
</dbReference>
<evidence type="ECO:0000256" key="8">
    <source>
        <dbReference type="HAMAP-Rule" id="MF_01161"/>
    </source>
</evidence>
<reference evidence="11" key="1">
    <citation type="journal article" date="2011" name="BMC Genomics">
        <title>Complete genome sequence of the filamentous anoxygenic phototrophic bacterium Chloroflexus aurantiacus.</title>
        <authorList>
            <person name="Tang K.H."/>
            <person name="Barry K."/>
            <person name="Chertkov O."/>
            <person name="Dalin E."/>
            <person name="Han C.S."/>
            <person name="Hauser L.J."/>
            <person name="Honchak B.M."/>
            <person name="Karbach L.E."/>
            <person name="Land M.L."/>
            <person name="Lapidus A."/>
            <person name="Larimer F.W."/>
            <person name="Mikhailova N."/>
            <person name="Pitluck S."/>
            <person name="Pierson B.K."/>
            <person name="Blankenship R.E."/>
        </authorList>
    </citation>
    <scope>NUCLEOTIDE SEQUENCE [LARGE SCALE GENOMIC DNA]</scope>
    <source>
        <strain evidence="11">ATCC 29366 / DSM 635 / J-10-fl</strain>
    </source>
</reference>
<dbReference type="NCBIfam" id="TIGR02433">
    <property type="entry name" value="lysidine_TilS_C"/>
    <property type="match status" value="1"/>
</dbReference>
<feature type="binding site" evidence="8">
    <location>
        <begin position="26"/>
        <end position="31"/>
    </location>
    <ligand>
        <name>ATP</name>
        <dbReference type="ChEBI" id="CHEBI:30616"/>
    </ligand>
</feature>
<dbReference type="GO" id="GO:0005737">
    <property type="term" value="C:cytoplasm"/>
    <property type="evidence" value="ECO:0007669"/>
    <property type="project" value="UniProtKB-SubCell"/>
</dbReference>
<comment type="similarity">
    <text evidence="8">Belongs to the tRNA(Ile)-lysidine synthase family.</text>
</comment>
<dbReference type="GO" id="GO:0006400">
    <property type="term" value="P:tRNA modification"/>
    <property type="evidence" value="ECO:0007669"/>
    <property type="project" value="UniProtKB-UniRule"/>
</dbReference>
<dbReference type="EMBL" id="CP000909">
    <property type="protein sequence ID" value="ABY35250.1"/>
    <property type="molecule type" value="Genomic_DNA"/>
</dbReference>
<dbReference type="InterPro" id="IPR012796">
    <property type="entry name" value="Lysidine-tRNA-synth_C"/>
</dbReference>
<dbReference type="STRING" id="324602.Caur_2038"/>
<proteinExistence type="inferred from homology"/>
<dbReference type="InterPro" id="IPR011063">
    <property type="entry name" value="TilS/TtcA_N"/>
</dbReference>
<comment type="domain">
    <text evidence="8">The N-terminal region contains the highly conserved SGGXDS motif, predicted to be a P-loop motif involved in ATP binding.</text>
</comment>
<dbReference type="InParanoid" id="A9WEI8"/>
<dbReference type="eggNOG" id="COG0037">
    <property type="taxonomic scope" value="Bacteria"/>
</dbReference>
<dbReference type="GO" id="GO:0005524">
    <property type="term" value="F:ATP binding"/>
    <property type="evidence" value="ECO:0007669"/>
    <property type="project" value="UniProtKB-UniRule"/>
</dbReference>
<dbReference type="Gene3D" id="3.40.50.620">
    <property type="entry name" value="HUPs"/>
    <property type="match status" value="1"/>
</dbReference>
<dbReference type="CDD" id="cd01992">
    <property type="entry name" value="TilS_N"/>
    <property type="match status" value="1"/>
</dbReference>
<dbReference type="HAMAP" id="MF_01161">
    <property type="entry name" value="tRNA_Ile_lys_synt"/>
    <property type="match status" value="1"/>
</dbReference>
<dbReference type="SUPFAM" id="SSF56037">
    <property type="entry name" value="PheT/TilS domain"/>
    <property type="match status" value="1"/>
</dbReference>
<evidence type="ECO:0000256" key="3">
    <source>
        <dbReference type="ARBA" id="ARBA00022598"/>
    </source>
</evidence>
<dbReference type="InterPro" id="IPR012795">
    <property type="entry name" value="tRNA_Ile_lys_synt_N"/>
</dbReference>
<dbReference type="FunCoup" id="A9WEI8">
    <property type="interactions" value="134"/>
</dbReference>
<sequence>MLDLLRQFLRAEGVEQASARLLVAVSGGSDSLALLHMLCTLHRAGGPTPIVAHLDHGLRGAESAADADFVAATATAWGVRAIVGRAHLPPGTTPAEARTARYTFLATTALAEHVDAVLVAHQADDQAETVLMHLLRGAGPAGLRGMRARVEWSEWAAALIESGQAPPHGPPLLRPLLTVSRSELAAYCAAHQLTPRDDPTNRNLHYVRARIRHVLLPQLASENPQITAALTRTARICAEDYDFIQTMLADQWPNLIVEQQSDKVVFERAALMSIHPALRRYALRRAIAELGAEEPGLAHLDAALHLIGGQSGRSTQIAPQVTLVCDQQTVTLHLPSALPPPAPQLTTPVTLPDRGIVPLANDWQCIVQDHPPAHPDRWWLGLAQRPSAPLQLRPRRPGDRMRPAGAPGRRRLQDVFVDLRVPRMLRAAWPILTTVDDQILWVVGLRVAAGVAASEPNQATMWIGIVHSATTRQE</sequence>
<dbReference type="RefSeq" id="WP_012257904.1">
    <property type="nucleotide sequence ID" value="NC_010175.1"/>
</dbReference>
<comment type="catalytic activity">
    <reaction evidence="7 8">
        <text>cytidine(34) in tRNA(Ile2) + L-lysine + ATP = lysidine(34) in tRNA(Ile2) + AMP + diphosphate + H(+)</text>
        <dbReference type="Rhea" id="RHEA:43744"/>
        <dbReference type="Rhea" id="RHEA-COMP:10625"/>
        <dbReference type="Rhea" id="RHEA-COMP:10670"/>
        <dbReference type="ChEBI" id="CHEBI:15378"/>
        <dbReference type="ChEBI" id="CHEBI:30616"/>
        <dbReference type="ChEBI" id="CHEBI:32551"/>
        <dbReference type="ChEBI" id="CHEBI:33019"/>
        <dbReference type="ChEBI" id="CHEBI:82748"/>
        <dbReference type="ChEBI" id="CHEBI:83665"/>
        <dbReference type="ChEBI" id="CHEBI:456215"/>
        <dbReference type="EC" id="6.3.4.19"/>
    </reaction>
</comment>
<dbReference type="Pfam" id="PF01171">
    <property type="entry name" value="ATP_bind_3"/>
    <property type="match status" value="1"/>
</dbReference>
<dbReference type="Pfam" id="PF11734">
    <property type="entry name" value="TilS_C"/>
    <property type="match status" value="1"/>
</dbReference>
<dbReference type="Pfam" id="PF09179">
    <property type="entry name" value="TilS"/>
    <property type="match status" value="1"/>
</dbReference>
<evidence type="ECO:0000256" key="7">
    <source>
        <dbReference type="ARBA" id="ARBA00048539"/>
    </source>
</evidence>
<keyword evidence="6 8" id="KW-0067">ATP-binding</keyword>
<evidence type="ECO:0000313" key="10">
    <source>
        <dbReference type="EMBL" id="ABY35250.1"/>
    </source>
</evidence>
<comment type="subcellular location">
    <subcellularLocation>
        <location evidence="1 8">Cytoplasm</location>
    </subcellularLocation>
</comment>
<dbReference type="GO" id="GO:0032267">
    <property type="term" value="F:tRNA(Ile)-lysidine synthase activity"/>
    <property type="evidence" value="ECO:0007669"/>
    <property type="project" value="UniProtKB-EC"/>
</dbReference>
<dbReference type="NCBIfam" id="TIGR02432">
    <property type="entry name" value="lysidine_TilS_N"/>
    <property type="match status" value="1"/>
</dbReference>
<dbReference type="HOGENOM" id="CLU_018869_0_1_0"/>
<keyword evidence="4 8" id="KW-0819">tRNA processing</keyword>
<feature type="domain" description="Lysidine-tRNA(Ile) synthetase C-terminal" evidence="9">
    <location>
        <begin position="390"/>
        <end position="462"/>
    </location>
</feature>
<name>A9WEI8_CHLAA</name>
<evidence type="ECO:0000313" key="11">
    <source>
        <dbReference type="Proteomes" id="UP000002008"/>
    </source>
</evidence>
<evidence type="ECO:0000256" key="4">
    <source>
        <dbReference type="ARBA" id="ARBA00022694"/>
    </source>
</evidence>
<dbReference type="Gene3D" id="1.20.59.20">
    <property type="match status" value="1"/>
</dbReference>
<organism evidence="10 11">
    <name type="scientific">Chloroflexus aurantiacus (strain ATCC 29366 / DSM 635 / J-10-fl)</name>
    <dbReference type="NCBI Taxonomy" id="324602"/>
    <lineage>
        <taxon>Bacteria</taxon>
        <taxon>Bacillati</taxon>
        <taxon>Chloroflexota</taxon>
        <taxon>Chloroflexia</taxon>
        <taxon>Chloroflexales</taxon>
        <taxon>Chloroflexineae</taxon>
        <taxon>Chloroflexaceae</taxon>
        <taxon>Chloroflexus</taxon>
    </lineage>
</organism>
<keyword evidence="2 8" id="KW-0963">Cytoplasm</keyword>
<dbReference type="PANTHER" id="PTHR43033">
    <property type="entry name" value="TRNA(ILE)-LYSIDINE SYNTHASE-RELATED"/>
    <property type="match status" value="1"/>
</dbReference>
<dbReference type="Proteomes" id="UP000002008">
    <property type="component" value="Chromosome"/>
</dbReference>
<dbReference type="InterPro" id="IPR015262">
    <property type="entry name" value="tRNA_Ile_lys_synt_subst-bd"/>
</dbReference>
<gene>
    <name evidence="8" type="primary">tilS</name>
    <name evidence="10" type="ordered locus">Caur_2038</name>
</gene>
<keyword evidence="11" id="KW-1185">Reference proteome</keyword>
<dbReference type="SMART" id="SM00977">
    <property type="entry name" value="TilS_C"/>
    <property type="match status" value="1"/>
</dbReference>
<protein>
    <recommendedName>
        <fullName evidence="8">tRNA(Ile)-lysidine synthase</fullName>
        <ecNumber evidence="8">6.3.4.19</ecNumber>
    </recommendedName>
    <alternativeName>
        <fullName evidence="8">tRNA(Ile)-2-lysyl-cytidine synthase</fullName>
    </alternativeName>
    <alternativeName>
        <fullName evidence="8">tRNA(Ile)-lysidine synthetase</fullName>
    </alternativeName>
</protein>
<dbReference type="InterPro" id="IPR012094">
    <property type="entry name" value="tRNA_Ile_lys_synt"/>
</dbReference>
<evidence type="ECO:0000256" key="1">
    <source>
        <dbReference type="ARBA" id="ARBA00004496"/>
    </source>
</evidence>
<evidence type="ECO:0000256" key="6">
    <source>
        <dbReference type="ARBA" id="ARBA00022840"/>
    </source>
</evidence>
<evidence type="ECO:0000256" key="2">
    <source>
        <dbReference type="ARBA" id="ARBA00022490"/>
    </source>
</evidence>
<dbReference type="AlphaFoldDB" id="A9WEI8"/>
<accession>A9WEI8</accession>
<keyword evidence="3 8" id="KW-0436">Ligase</keyword>
<evidence type="ECO:0000259" key="9">
    <source>
        <dbReference type="SMART" id="SM00977"/>
    </source>
</evidence>
<evidence type="ECO:0000256" key="5">
    <source>
        <dbReference type="ARBA" id="ARBA00022741"/>
    </source>
</evidence>
<dbReference type="EC" id="6.3.4.19" evidence="8"/>
<dbReference type="EnsemblBacteria" id="ABY35250">
    <property type="protein sequence ID" value="ABY35250"/>
    <property type="gene ID" value="Caur_2038"/>
</dbReference>
<dbReference type="SUPFAM" id="SSF82829">
    <property type="entry name" value="MesJ substrate recognition domain-like"/>
    <property type="match status" value="1"/>
</dbReference>
<dbReference type="PANTHER" id="PTHR43033:SF1">
    <property type="entry name" value="TRNA(ILE)-LYSIDINE SYNTHASE-RELATED"/>
    <property type="match status" value="1"/>
</dbReference>
<keyword evidence="5 8" id="KW-0547">Nucleotide-binding</keyword>